<dbReference type="Pfam" id="PF00583">
    <property type="entry name" value="Acetyltransf_1"/>
    <property type="match status" value="1"/>
</dbReference>
<comment type="caution">
    <text evidence="2">The sequence shown here is derived from an EMBL/GenBank/DDBJ whole genome shotgun (WGS) entry which is preliminary data.</text>
</comment>
<gene>
    <name evidence="2" type="ORF">WH91_16000</name>
</gene>
<proteinExistence type="predicted"/>
<dbReference type="Gene3D" id="3.40.630.30">
    <property type="match status" value="1"/>
</dbReference>
<name>A0ABR5DVM3_9HYPH</name>
<protein>
    <recommendedName>
        <fullName evidence="1">N-acetyltransferase domain-containing protein</fullName>
    </recommendedName>
</protein>
<dbReference type="PROSITE" id="PS51186">
    <property type="entry name" value="GNAT"/>
    <property type="match status" value="1"/>
</dbReference>
<accession>A0ABR5DVM3</accession>
<dbReference type="CDD" id="cd04301">
    <property type="entry name" value="NAT_SF"/>
    <property type="match status" value="1"/>
</dbReference>
<dbReference type="SUPFAM" id="SSF55729">
    <property type="entry name" value="Acyl-CoA N-acyltransferases (Nat)"/>
    <property type="match status" value="1"/>
</dbReference>
<feature type="domain" description="N-acetyltransferase" evidence="1">
    <location>
        <begin position="30"/>
        <end position="184"/>
    </location>
</feature>
<dbReference type="InterPro" id="IPR016181">
    <property type="entry name" value="Acyl_CoA_acyltransferase"/>
</dbReference>
<dbReference type="Proteomes" id="UP000033519">
    <property type="component" value="Unassembled WGS sequence"/>
</dbReference>
<reference evidence="2 3" key="1">
    <citation type="submission" date="2015-03" db="EMBL/GenBank/DDBJ databases">
        <authorList>
            <person name="Lepp D."/>
            <person name="Hassan Y.I."/>
            <person name="Li X.-Z."/>
            <person name="Zhou T."/>
        </authorList>
    </citation>
    <scope>NUCLEOTIDE SEQUENCE [LARGE SCALE GENOMIC DNA]</scope>
    <source>
        <strain evidence="2 3">Cr7-05</strain>
    </source>
</reference>
<evidence type="ECO:0000259" key="1">
    <source>
        <dbReference type="PROSITE" id="PS51186"/>
    </source>
</evidence>
<organism evidence="2 3">
    <name type="scientific">Devosia psychrophila</name>
    <dbReference type="NCBI Taxonomy" id="728005"/>
    <lineage>
        <taxon>Bacteria</taxon>
        <taxon>Pseudomonadati</taxon>
        <taxon>Pseudomonadota</taxon>
        <taxon>Alphaproteobacteria</taxon>
        <taxon>Hyphomicrobiales</taxon>
        <taxon>Devosiaceae</taxon>
        <taxon>Devosia</taxon>
    </lineage>
</organism>
<dbReference type="InterPro" id="IPR000182">
    <property type="entry name" value="GNAT_dom"/>
</dbReference>
<sequence>MILNDDTSRTGELPMTDWSRDLITHSGFKFHVRPARPDDVVALGAFFARVTPEDLRFRFLSSMKTVDQDRLKSMTSVDHRQTESFLAVEPSNGAIVATAMLACDPALEVGDVAISVSADRKNLGISWELLNHITRYAVAKGVKRLQSLESRSNGSAIKLEKELGFTAEPYLGDSTLMLLQKRLDQQTSGS</sequence>
<keyword evidence="3" id="KW-1185">Reference proteome</keyword>
<evidence type="ECO:0000313" key="3">
    <source>
        <dbReference type="Proteomes" id="UP000033519"/>
    </source>
</evidence>
<dbReference type="EMBL" id="LAPV01000144">
    <property type="protein sequence ID" value="KKC32063.1"/>
    <property type="molecule type" value="Genomic_DNA"/>
</dbReference>
<evidence type="ECO:0000313" key="2">
    <source>
        <dbReference type="EMBL" id="KKC32063.1"/>
    </source>
</evidence>